<dbReference type="SUPFAM" id="SSF51126">
    <property type="entry name" value="Pectin lyase-like"/>
    <property type="match status" value="1"/>
</dbReference>
<protein>
    <submittedName>
        <fullName evidence="2">Endopolygalacturonase</fullName>
    </submittedName>
</protein>
<dbReference type="RefSeq" id="WP_120666345.1">
    <property type="nucleotide sequence ID" value="NZ_AZRV01000006.1"/>
</dbReference>
<dbReference type="AlphaFoldDB" id="A0A420VIW6"/>
<dbReference type="EMBL" id="AZRV01000006">
    <property type="protein sequence ID" value="RKO63565.1"/>
    <property type="molecule type" value="Genomic_DNA"/>
</dbReference>
<feature type="domain" description="Rhamnogalacturonase A/B/Epimerase-like pectate lyase" evidence="1">
    <location>
        <begin position="129"/>
        <end position="276"/>
    </location>
</feature>
<dbReference type="InterPro" id="IPR012334">
    <property type="entry name" value="Pectin_lyas_fold"/>
</dbReference>
<organism evidence="2 3">
    <name type="scientific">Caldibacillus debilis GB1</name>
    <dbReference type="NCBI Taxonomy" id="1339248"/>
    <lineage>
        <taxon>Bacteria</taxon>
        <taxon>Bacillati</taxon>
        <taxon>Bacillota</taxon>
        <taxon>Bacilli</taxon>
        <taxon>Bacillales</taxon>
        <taxon>Bacillaceae</taxon>
        <taxon>Caldibacillus</taxon>
    </lineage>
</organism>
<keyword evidence="3" id="KW-1185">Reference proteome</keyword>
<sequence>MADAPKINPTDTLRESYPKLNQAIDNANNALKTANTAKETADQSLAMSENTQKQLNQIVIEGDSSVEAAQARVDAEGNVFATLKERLDTKETQFANEIGILNEQLADTTSSSGRPSGHSVWTEFENRAVNVKWFGAVGNGAADDTQAIQNALDSAYSNGGGIVLVPSGTFNISSTITIPRNVVLLGQGYKKSIINITSAVDGIVIEGSYGAIQGMHLKTPSSYSGKSAIIVTSSTTGHTWSQRISDVLIEGVDITGIGIKIEPQSLYGIMDTLIEKFFIRGYESAIYFNCDSTLNGWANGGTIKDGWQENCKYGVNFSDSSTSNSRWVIERFRGQYTSGVTDTHIANVAGTIVMRDCMLWDGGKQITLSPKSKGSIVDNCGTNSSLNMKDLGYLTVIRQGYETKDGNKYVFEEENFMGASLSAKWSQEMTGGTATLGTDITYNPFTSGLILETGNTPGNIASISYGSSYPYNRYLDKVMSFKFRVSDTTNVKIFMGFKTQGSISGNFLEITGNKLLCVQRSSTGDVETIDATTYLDTKQHIAQINIVDSNAHFHIDGNYLGSVPAYQYESQPYFYIQTNEAITKKLIISNLRIRSMQYYWV</sequence>
<dbReference type="InterPro" id="IPR011050">
    <property type="entry name" value="Pectin_lyase_fold/virulence"/>
</dbReference>
<accession>A0A420VIW6</accession>
<dbReference type="Proteomes" id="UP000286235">
    <property type="component" value="Unassembled WGS sequence"/>
</dbReference>
<reference evidence="2 3" key="1">
    <citation type="submission" date="2013-12" db="EMBL/GenBank/DDBJ databases">
        <title>Genome and proteome characterization of Caldibacillus debilis GB1 derived from a cellulolytic aero-tolerant co-culture.</title>
        <authorList>
            <person name="Wushke S.T."/>
            <person name="Zhang X."/>
            <person name="Fristensky B."/>
            <person name="Wilkins J.A."/>
            <person name="Levin D.B."/>
            <person name="Sparling R."/>
        </authorList>
    </citation>
    <scope>NUCLEOTIDE SEQUENCE [LARGE SCALE GENOMIC DNA]</scope>
    <source>
        <strain evidence="2 3">GB1</strain>
    </source>
</reference>
<gene>
    <name evidence="2" type="ORF">Cdeb_02827</name>
</gene>
<evidence type="ECO:0000259" key="1">
    <source>
        <dbReference type="Pfam" id="PF12708"/>
    </source>
</evidence>
<dbReference type="Gene3D" id="2.160.20.10">
    <property type="entry name" value="Single-stranded right-handed beta-helix, Pectin lyase-like"/>
    <property type="match status" value="1"/>
</dbReference>
<evidence type="ECO:0000313" key="3">
    <source>
        <dbReference type="Proteomes" id="UP000286235"/>
    </source>
</evidence>
<comment type="caution">
    <text evidence="2">The sequence shown here is derived from an EMBL/GenBank/DDBJ whole genome shotgun (WGS) entry which is preliminary data.</text>
</comment>
<name>A0A420VIW6_9BACI</name>
<proteinExistence type="predicted"/>
<dbReference type="Pfam" id="PF12708">
    <property type="entry name" value="Pect-lyase_RHGA_epim"/>
    <property type="match status" value="1"/>
</dbReference>
<dbReference type="InterPro" id="IPR024535">
    <property type="entry name" value="RHGA/B-epi-like_pectate_lyase"/>
</dbReference>
<evidence type="ECO:0000313" key="2">
    <source>
        <dbReference type="EMBL" id="RKO63565.1"/>
    </source>
</evidence>